<dbReference type="AlphaFoldDB" id="X0XC53"/>
<sequence>LRKITQELLLIDSRNSHIGADTNQLGLKKCD</sequence>
<organism evidence="1">
    <name type="scientific">marine sediment metagenome</name>
    <dbReference type="NCBI Taxonomy" id="412755"/>
    <lineage>
        <taxon>unclassified sequences</taxon>
        <taxon>metagenomes</taxon>
        <taxon>ecological metagenomes</taxon>
    </lineage>
</organism>
<gene>
    <name evidence="1" type="ORF">S01H1_67757</name>
</gene>
<proteinExistence type="predicted"/>
<name>X0XC53_9ZZZZ</name>
<evidence type="ECO:0000313" key="1">
    <source>
        <dbReference type="EMBL" id="GAG40660.1"/>
    </source>
</evidence>
<dbReference type="EMBL" id="BARS01044894">
    <property type="protein sequence ID" value="GAG40660.1"/>
    <property type="molecule type" value="Genomic_DNA"/>
</dbReference>
<reference evidence="1" key="1">
    <citation type="journal article" date="2014" name="Front. Microbiol.">
        <title>High frequency of phylogenetically diverse reductive dehalogenase-homologous genes in deep subseafloor sedimentary metagenomes.</title>
        <authorList>
            <person name="Kawai M."/>
            <person name="Futagami T."/>
            <person name="Toyoda A."/>
            <person name="Takaki Y."/>
            <person name="Nishi S."/>
            <person name="Hori S."/>
            <person name="Arai W."/>
            <person name="Tsubouchi T."/>
            <person name="Morono Y."/>
            <person name="Uchiyama I."/>
            <person name="Ito T."/>
            <person name="Fujiyama A."/>
            <person name="Inagaki F."/>
            <person name="Takami H."/>
        </authorList>
    </citation>
    <scope>NUCLEOTIDE SEQUENCE</scope>
    <source>
        <strain evidence="1">Expedition CK06-06</strain>
    </source>
</reference>
<feature type="non-terminal residue" evidence="1">
    <location>
        <position position="1"/>
    </location>
</feature>
<comment type="caution">
    <text evidence="1">The sequence shown here is derived from an EMBL/GenBank/DDBJ whole genome shotgun (WGS) entry which is preliminary data.</text>
</comment>
<accession>X0XC53</accession>
<protein>
    <submittedName>
        <fullName evidence="1">Uncharacterized protein</fullName>
    </submittedName>
</protein>